<protein>
    <recommendedName>
        <fullName evidence="6">Gram-positive cocci surface proteins LPxTG domain-containing protein</fullName>
    </recommendedName>
</protein>
<evidence type="ECO:0000256" key="1">
    <source>
        <dbReference type="SAM" id="MobiDB-lite"/>
    </source>
</evidence>
<name>G5EQK2_9MICC</name>
<gene>
    <name evidence="4" type="ORF">HMPREF0737_00562</name>
</gene>
<feature type="region of interest" description="Disordered" evidence="1">
    <location>
        <begin position="467"/>
        <end position="565"/>
    </location>
</feature>
<feature type="transmembrane region" description="Helical" evidence="2">
    <location>
        <begin position="567"/>
        <end position="591"/>
    </location>
</feature>
<feature type="compositionally biased region" description="Polar residues" evidence="1">
    <location>
        <begin position="521"/>
        <end position="532"/>
    </location>
</feature>
<comment type="caution">
    <text evidence="4">The sequence shown here is derived from an EMBL/GenBank/DDBJ whole genome shotgun (WGS) entry which is preliminary data.</text>
</comment>
<feature type="chain" id="PRO_5038652832" description="Gram-positive cocci surface proteins LPxTG domain-containing protein" evidence="3">
    <location>
        <begin position="34"/>
        <end position="597"/>
    </location>
</feature>
<dbReference type="PATRIC" id="fig|563033.4.peg.554"/>
<dbReference type="RefSeq" id="WP_005505190.1">
    <property type="nucleotide sequence ID" value="NZ_JH370351.1"/>
</dbReference>
<dbReference type="Proteomes" id="UP000004897">
    <property type="component" value="Unassembled WGS sequence"/>
</dbReference>
<evidence type="ECO:0008006" key="6">
    <source>
        <dbReference type="Google" id="ProtNLM"/>
    </source>
</evidence>
<evidence type="ECO:0000313" key="5">
    <source>
        <dbReference type="Proteomes" id="UP000004897"/>
    </source>
</evidence>
<feature type="compositionally biased region" description="Basic and acidic residues" evidence="1">
    <location>
        <begin position="504"/>
        <end position="513"/>
    </location>
</feature>
<evidence type="ECO:0000313" key="4">
    <source>
        <dbReference type="EMBL" id="EHB88783.1"/>
    </source>
</evidence>
<dbReference type="AlphaFoldDB" id="G5EQK2"/>
<feature type="signal peptide" evidence="3">
    <location>
        <begin position="1"/>
        <end position="33"/>
    </location>
</feature>
<sequence length="597" mass="60738">MMANSSRARRYGSAGASVLLAASLSLGALPSVAAANTPNPDNPPVITVYNYKVETNTRQLKTALRLNKITFKASKLPAKTTAFAPALHEANHRGFPFLNPIQTVRVEGPFKDGTATATHYVPGSLIDPAKNYSFVANIIVDGYGGGQVLRMDVVKDSAAPVLHVDSPRLNTKGETVLKVRGTGYTGEATPHGVRVVVSDTNVWVPGRFPQTGMRFVAEVTVPASQIHNGAFETEVKVPADVAATLNTSHKYIAGTMAAGVQGAEYGSFDAQKPLELFAQEPVVSAVPTYAPTVAPLPEATIGVNPTDAPTVAPLPEATIGVNPTDAPTVAPLPEATVGVNPTDAPTVAPLPEATIGVNPTDAPTVAPLPEATVGVNPTDAPTVAPLPEATVGVNPTDAPTVAPLPEATVGVNPTDAPTVAPLPEATIGVNPTDAPTVAPLPEATIGVNPTDAPTVAPLPEATVGVNPTDAPTVPALPEATVGVNPTDAPTVPALPEAPVADKTPNADKLEDATVAHPKSKPAQSKPAQSKPSQEAPVTAARSAKDNLAQDSLAKESSPKKATLASTGASSVGVIVGIGVVAICAGLGLSVLRSRRHS</sequence>
<reference evidence="4 5" key="1">
    <citation type="submission" date="2011-08" db="EMBL/GenBank/DDBJ databases">
        <title>The Genome Sequence of Rothia mucilaginosa M508.</title>
        <authorList>
            <consortium name="The Broad Institute Genome Sequencing Platform"/>
            <consortium name="The Broad Institute Genome Sequencing Center for Infectious Disease"/>
            <person name="Earl A."/>
            <person name="Ward D."/>
            <person name="Feldgarden M."/>
            <person name="Gevers D."/>
            <person name="Sibley C.D."/>
            <person name="Field T.R."/>
            <person name="Grinwis M."/>
            <person name="Eshaghurshan C.S."/>
            <person name="Surette M.G."/>
            <person name="Young S.K."/>
            <person name="Zeng Q."/>
            <person name="Gargeya S."/>
            <person name="Fitzgerald M."/>
            <person name="Haas B."/>
            <person name="Abouelleil A."/>
            <person name="Alvarado L."/>
            <person name="Arachchi H.M."/>
            <person name="Berlin A."/>
            <person name="Brown A."/>
            <person name="Chapman S.B."/>
            <person name="Chen Z."/>
            <person name="Dunbar C."/>
            <person name="Freedman E."/>
            <person name="Gearin G."/>
            <person name="Gellesch M."/>
            <person name="Goldberg J."/>
            <person name="Griggs A."/>
            <person name="Gujja S."/>
            <person name="Heiman D."/>
            <person name="Howarth C."/>
            <person name="Larson L."/>
            <person name="Lui A."/>
            <person name="MacDonald P.J.P."/>
            <person name="Montmayeur A."/>
            <person name="Murphy C."/>
            <person name="Neiman D."/>
            <person name="Pearson M."/>
            <person name="Priest M."/>
            <person name="Roberts A."/>
            <person name="Saif S."/>
            <person name="Shea T."/>
            <person name="Shenoy N."/>
            <person name="Sisk P."/>
            <person name="Stolte C."/>
            <person name="Sykes S."/>
            <person name="Wortman J."/>
            <person name="Nusbaum C."/>
            <person name="Birren B."/>
        </authorList>
    </citation>
    <scope>NUCLEOTIDE SEQUENCE [LARGE SCALE GENOMIC DNA]</scope>
    <source>
        <strain evidence="4 5">M508</strain>
    </source>
</reference>
<proteinExistence type="predicted"/>
<evidence type="ECO:0000256" key="2">
    <source>
        <dbReference type="SAM" id="Phobius"/>
    </source>
</evidence>
<keyword evidence="3" id="KW-0732">Signal</keyword>
<accession>G5EQK2</accession>
<keyword evidence="2" id="KW-0812">Transmembrane</keyword>
<evidence type="ECO:0000256" key="3">
    <source>
        <dbReference type="SAM" id="SignalP"/>
    </source>
</evidence>
<dbReference type="HOGENOM" id="CLU_482225_0_0_11"/>
<organism evidence="4 5">
    <name type="scientific">Rothia mucilaginosa M508</name>
    <dbReference type="NCBI Taxonomy" id="563033"/>
    <lineage>
        <taxon>Bacteria</taxon>
        <taxon>Bacillati</taxon>
        <taxon>Actinomycetota</taxon>
        <taxon>Actinomycetes</taxon>
        <taxon>Micrococcales</taxon>
        <taxon>Micrococcaceae</taxon>
        <taxon>Rothia</taxon>
    </lineage>
</organism>
<dbReference type="EMBL" id="ACSB01000005">
    <property type="protein sequence ID" value="EHB88783.1"/>
    <property type="molecule type" value="Genomic_DNA"/>
</dbReference>
<keyword evidence="2" id="KW-1133">Transmembrane helix</keyword>
<keyword evidence="2" id="KW-0472">Membrane</keyword>